<sequence>MMISMQDDPQAETPLGDLLPLRVKAVLERNGIHTVEGVRQAYPHTLLKMWGMGMFRFGEIEKALFPGNSFTPKRVYSPVRHVEGSSLNGPLSPGTVLVLSRAGIYTAEQLIAIDPNELTEIRGLGVHKLREIERAFFSGRTSTTQPADSTNGKASPLCLSSAREGLVSQPVQNPMMQNSAASTMLRVIDPHEIPLGDLLTAQVKSALERNGIHTVEGVRRAYPQALIEMRGIGILRLRKIEAALFPGKSFTPTRRTTSRQTIKGTSLNGALFPGTVQILARGGITTEEQLIAASPNDLLKIKGLGAVKLQEIESLFFADHAETSLPGKLKGKLNNSEER</sequence>
<accession>A0A7G5EID0</accession>
<dbReference type="Pfam" id="PF14520">
    <property type="entry name" value="HHH_5"/>
    <property type="match status" value="1"/>
</dbReference>
<dbReference type="Gene3D" id="1.10.150.20">
    <property type="entry name" value="5' to 3' exonuclease, C-terminal subdomain"/>
    <property type="match status" value="2"/>
</dbReference>
<dbReference type="SUPFAM" id="SSF47794">
    <property type="entry name" value="Rad51 N-terminal domain-like"/>
    <property type="match status" value="1"/>
</dbReference>
<dbReference type="EMBL" id="CP058554">
    <property type="protein sequence ID" value="QMV73755.1"/>
    <property type="molecule type" value="Genomic_DNA"/>
</dbReference>
<gene>
    <name evidence="1" type="ORF">HS961_13465</name>
</gene>
<dbReference type="GO" id="GO:0000166">
    <property type="term" value="F:nucleotide binding"/>
    <property type="evidence" value="ECO:0007669"/>
    <property type="project" value="InterPro"/>
</dbReference>
<protein>
    <recommendedName>
        <fullName evidence="3">Helix-hairpin-helix domain-containing protein</fullName>
    </recommendedName>
</protein>
<reference evidence="1 2" key="1">
    <citation type="journal article" date="2020" name="G3 (Bethesda)">
        <title>CeMbio - The Caenorhabditis elegans Microbiome Resource.</title>
        <authorList>
            <person name="Dirksen P."/>
            <person name="Assie A."/>
            <person name="Zimmermann J."/>
            <person name="Zhang F."/>
            <person name="Tietje A.M."/>
            <person name="Marsh S.A."/>
            <person name="Felix M.A."/>
            <person name="Shapira M."/>
            <person name="Kaleta C."/>
            <person name="Schulenburg H."/>
            <person name="Samuel B."/>
        </authorList>
    </citation>
    <scope>NUCLEOTIDE SEQUENCE [LARGE SCALE GENOMIC DNA]</scope>
    <source>
        <strain evidence="1 2">BIGb0172</strain>
    </source>
</reference>
<dbReference type="KEGG" id="cpis:HS961_13465"/>
<evidence type="ECO:0000313" key="2">
    <source>
        <dbReference type="Proteomes" id="UP000515240"/>
    </source>
</evidence>
<dbReference type="AlphaFoldDB" id="A0A7G5EID0"/>
<dbReference type="Proteomes" id="UP000515240">
    <property type="component" value="Chromosome"/>
</dbReference>
<proteinExistence type="predicted"/>
<evidence type="ECO:0000313" key="1">
    <source>
        <dbReference type="EMBL" id="QMV73755.1"/>
    </source>
</evidence>
<evidence type="ECO:0008006" key="3">
    <source>
        <dbReference type="Google" id="ProtNLM"/>
    </source>
</evidence>
<keyword evidence="2" id="KW-1185">Reference proteome</keyword>
<dbReference type="SUPFAM" id="SSF47789">
    <property type="entry name" value="C-terminal domain of RNA polymerase alpha subunit"/>
    <property type="match status" value="2"/>
</dbReference>
<dbReference type="RefSeq" id="WP_182322742.1">
    <property type="nucleotide sequence ID" value="NZ_CP058554.1"/>
</dbReference>
<dbReference type="InterPro" id="IPR010995">
    <property type="entry name" value="DNA_repair_Rad51/TF_NusA_a-hlx"/>
</dbReference>
<organism evidence="1 2">
    <name type="scientific">Comamonas piscis</name>
    <dbReference type="NCBI Taxonomy" id="1562974"/>
    <lineage>
        <taxon>Bacteria</taxon>
        <taxon>Pseudomonadati</taxon>
        <taxon>Pseudomonadota</taxon>
        <taxon>Betaproteobacteria</taxon>
        <taxon>Burkholderiales</taxon>
        <taxon>Comamonadaceae</taxon>
        <taxon>Comamonas</taxon>
    </lineage>
</organism>
<name>A0A7G5EID0_9BURK</name>